<evidence type="ECO:0000313" key="5">
    <source>
        <dbReference type="EMBL" id="CAF1303385.1"/>
    </source>
</evidence>
<evidence type="ECO:0000259" key="3">
    <source>
        <dbReference type="PROSITE" id="PS50853"/>
    </source>
</evidence>
<dbReference type="OrthoDB" id="10061537at2759"/>
<name>A0A815DYM2_9BILA</name>
<keyword evidence="7" id="KW-1185">Reference proteome</keyword>
<reference evidence="6" key="1">
    <citation type="submission" date="2021-02" db="EMBL/GenBank/DDBJ databases">
        <authorList>
            <person name="Nowell W R."/>
        </authorList>
    </citation>
    <scope>NUCLEOTIDE SEQUENCE</scope>
</reference>
<dbReference type="EMBL" id="CAJNOI010000072">
    <property type="protein sequence ID" value="CAF1001325.1"/>
    <property type="molecule type" value="Genomic_DNA"/>
</dbReference>
<feature type="domain" description="Fibronectin type-III" evidence="3">
    <location>
        <begin position="15"/>
        <end position="109"/>
    </location>
</feature>
<organism evidence="6 7">
    <name type="scientific">Adineta steineri</name>
    <dbReference type="NCBI Taxonomy" id="433720"/>
    <lineage>
        <taxon>Eukaryota</taxon>
        <taxon>Metazoa</taxon>
        <taxon>Spiralia</taxon>
        <taxon>Gnathifera</taxon>
        <taxon>Rotifera</taxon>
        <taxon>Eurotatoria</taxon>
        <taxon>Bdelloidea</taxon>
        <taxon>Adinetida</taxon>
        <taxon>Adinetidae</taxon>
        <taxon>Adineta</taxon>
    </lineage>
</organism>
<proteinExistence type="predicted"/>
<dbReference type="GO" id="GO:0031430">
    <property type="term" value="C:M band"/>
    <property type="evidence" value="ECO:0007669"/>
    <property type="project" value="TreeGrafter"/>
</dbReference>
<keyword evidence="1" id="KW-0677">Repeat</keyword>
<dbReference type="InterPro" id="IPR003961">
    <property type="entry name" value="FN3_dom"/>
</dbReference>
<dbReference type="Proteomes" id="UP000663832">
    <property type="component" value="Unassembled WGS sequence"/>
</dbReference>
<evidence type="ECO:0000313" key="7">
    <source>
        <dbReference type="Proteomes" id="UP000663832"/>
    </source>
</evidence>
<evidence type="ECO:0000256" key="1">
    <source>
        <dbReference type="ARBA" id="ARBA00022737"/>
    </source>
</evidence>
<gene>
    <name evidence="4" type="ORF">BJG266_LOCUS15947</name>
    <name evidence="5" type="ORF">QVE165_LOCUS31375</name>
    <name evidence="6" type="ORF">QVE165_LOCUS31433</name>
</gene>
<dbReference type="PRINTS" id="PR00014">
    <property type="entry name" value="FNTYPEIII"/>
</dbReference>
<dbReference type="Pfam" id="PF00041">
    <property type="entry name" value="fn3"/>
    <property type="match status" value="1"/>
</dbReference>
<dbReference type="CDD" id="cd00063">
    <property type="entry name" value="FN3"/>
    <property type="match status" value="1"/>
</dbReference>
<dbReference type="InterPro" id="IPR050964">
    <property type="entry name" value="Striated_Muscle_Regulatory"/>
</dbReference>
<dbReference type="InterPro" id="IPR013783">
    <property type="entry name" value="Ig-like_fold"/>
</dbReference>
<dbReference type="FunFam" id="2.60.40.10:FF:000160">
    <property type="entry name" value="Titin a"/>
    <property type="match status" value="1"/>
</dbReference>
<dbReference type="SUPFAM" id="SSF49265">
    <property type="entry name" value="Fibronectin type III"/>
    <property type="match status" value="1"/>
</dbReference>
<evidence type="ECO:0000256" key="2">
    <source>
        <dbReference type="SAM" id="MobiDB-lite"/>
    </source>
</evidence>
<dbReference type="Proteomes" id="UP000663877">
    <property type="component" value="Unassembled WGS sequence"/>
</dbReference>
<accession>A0A815DYM2</accession>
<protein>
    <recommendedName>
        <fullName evidence="3">Fibronectin type-III domain-containing protein</fullName>
    </recommendedName>
</protein>
<dbReference type="EMBL" id="CAJNOM010000268">
    <property type="protein sequence ID" value="CAF1303385.1"/>
    <property type="molecule type" value="Genomic_DNA"/>
</dbReference>
<dbReference type="EMBL" id="CAJNOM010000269">
    <property type="protein sequence ID" value="CAF1304438.1"/>
    <property type="molecule type" value="Genomic_DNA"/>
</dbReference>
<dbReference type="SMART" id="SM00060">
    <property type="entry name" value="FN3"/>
    <property type="match status" value="1"/>
</dbReference>
<dbReference type="AlphaFoldDB" id="A0A815DYM2"/>
<dbReference type="InterPro" id="IPR036116">
    <property type="entry name" value="FN3_sf"/>
</dbReference>
<dbReference type="PROSITE" id="PS50853">
    <property type="entry name" value="FN3"/>
    <property type="match status" value="1"/>
</dbReference>
<dbReference type="PANTHER" id="PTHR13817">
    <property type="entry name" value="TITIN"/>
    <property type="match status" value="1"/>
</dbReference>
<comment type="caution">
    <text evidence="6">The sequence shown here is derived from an EMBL/GenBank/DDBJ whole genome shotgun (WGS) entry which is preliminary data.</text>
</comment>
<dbReference type="PANTHER" id="PTHR13817:SF151">
    <property type="entry name" value="TITIN"/>
    <property type="match status" value="1"/>
</dbReference>
<evidence type="ECO:0000313" key="4">
    <source>
        <dbReference type="EMBL" id="CAF1001325.1"/>
    </source>
</evidence>
<feature type="region of interest" description="Disordered" evidence="2">
    <location>
        <begin position="113"/>
        <end position="135"/>
    </location>
</feature>
<evidence type="ECO:0000313" key="6">
    <source>
        <dbReference type="EMBL" id="CAF1304438.1"/>
    </source>
</evidence>
<sequence>MFMDIAKNPYDASQGPANVEVGKQTENSVTLKWNKPKNDGGSKIAAYQVEIRKPVSDIWEIADDYSVKGIEFTVDNLSTRKSYEFRVKAKNAAGCGEYTKLVLHIVPSSPAWTTPTNDGGSKITAGESEPSSTTDRVKITEYPNGQAPRFVKKLTDTSTSLNGEVAFTIKFDANPAPEVKWFRIIIIWSLPYCYKTK</sequence>
<dbReference type="GO" id="GO:0045214">
    <property type="term" value="P:sarcomere organization"/>
    <property type="evidence" value="ECO:0007669"/>
    <property type="project" value="TreeGrafter"/>
</dbReference>
<dbReference type="Gene3D" id="2.60.40.10">
    <property type="entry name" value="Immunoglobulins"/>
    <property type="match status" value="2"/>
</dbReference>